<keyword evidence="5" id="KW-1185">Reference proteome</keyword>
<feature type="region of interest" description="Disordered" evidence="3">
    <location>
        <begin position="1"/>
        <end position="21"/>
    </location>
</feature>
<dbReference type="GO" id="GO:0046872">
    <property type="term" value="F:metal ion binding"/>
    <property type="evidence" value="ECO:0007669"/>
    <property type="project" value="UniProtKB-KW"/>
</dbReference>
<dbReference type="Proteomes" id="UP000015523">
    <property type="component" value="Unassembled WGS sequence"/>
</dbReference>
<dbReference type="Gene3D" id="3.40.1390.30">
    <property type="entry name" value="NIF3 (NGG1p interacting factor 3)-like"/>
    <property type="match status" value="1"/>
</dbReference>
<evidence type="ECO:0000313" key="5">
    <source>
        <dbReference type="Proteomes" id="UP000015523"/>
    </source>
</evidence>
<keyword evidence="2" id="KW-0479">Metal-binding</keyword>
<feature type="compositionally biased region" description="Low complexity" evidence="3">
    <location>
        <begin position="1"/>
        <end position="15"/>
    </location>
</feature>
<evidence type="ECO:0000256" key="3">
    <source>
        <dbReference type="SAM" id="MobiDB-lite"/>
    </source>
</evidence>
<name>T0J187_9SPHN</name>
<comment type="similarity">
    <text evidence="1">Belongs to the GTP cyclohydrolase I type 2/NIF3 family.</text>
</comment>
<dbReference type="OrthoDB" id="9792935at2"/>
<evidence type="ECO:0000256" key="1">
    <source>
        <dbReference type="ARBA" id="ARBA00006964"/>
    </source>
</evidence>
<proteinExistence type="inferred from homology"/>
<organism evidence="4 5">
    <name type="scientific">Sphingobium ummariense RL-3</name>
    <dbReference type="NCBI Taxonomy" id="1346791"/>
    <lineage>
        <taxon>Bacteria</taxon>
        <taxon>Pseudomonadati</taxon>
        <taxon>Pseudomonadota</taxon>
        <taxon>Alphaproteobacteria</taxon>
        <taxon>Sphingomonadales</taxon>
        <taxon>Sphingomonadaceae</taxon>
        <taxon>Sphingobium</taxon>
    </lineage>
</organism>
<dbReference type="AlphaFoldDB" id="T0J187"/>
<dbReference type="PATRIC" id="fig|1346791.3.peg.2529"/>
<sequence length="291" mass="31585">MLQPPASPAAAASPFQPRPAGPPTALQIVDRILAQGDVAARPKTVDRIVAGDPTTIVKGIATMAIASMEGLRAASEAGCNLVVAYDGPFWSETDNLERATAYPGFQAKRDFLRAHDMVVFHFRDHFRDRVPDGISVGMARALDWESRRAPGGDIDRFLLSPTTLLGLARELAEKLDDRTLRVVGDPKLPVSRVAASWGNAAQLPTIKLLNSDVDVVICGYTREWEAVEYAQDMIATGLRKGLILLGQAKSVEGGMRYCAEWLKGFVPEVPVTFFAQPEPYWTLKPMGAGKA</sequence>
<reference evidence="4 5" key="1">
    <citation type="journal article" date="2013" name="Genome Announc.">
        <title>Draft Genome Sequence of Sphingobium ummariense Strain RL-3, a Hexachlorocyclohexane-Degrading Bacterium.</title>
        <authorList>
            <person name="Kohli P."/>
            <person name="Dua A."/>
            <person name="Sangwan N."/>
            <person name="Oldach P."/>
            <person name="Khurana J.P."/>
            <person name="Lal R."/>
        </authorList>
    </citation>
    <scope>NUCLEOTIDE SEQUENCE [LARGE SCALE GENOMIC DNA]</scope>
    <source>
        <strain evidence="4 5">RL-3</strain>
    </source>
</reference>
<dbReference type="Pfam" id="PF01784">
    <property type="entry name" value="DUF34_NIF3"/>
    <property type="match status" value="1"/>
</dbReference>
<protein>
    <submittedName>
        <fullName evidence="4">Uncharacterized protein</fullName>
    </submittedName>
</protein>
<evidence type="ECO:0000256" key="2">
    <source>
        <dbReference type="PIRSR" id="PIRSR602678-1"/>
    </source>
</evidence>
<dbReference type="InterPro" id="IPR002678">
    <property type="entry name" value="DUF34/NIF3"/>
</dbReference>
<dbReference type="InterPro" id="IPR036069">
    <property type="entry name" value="DUF34/NIF3_sf"/>
</dbReference>
<comment type="caution">
    <text evidence="4">The sequence shown here is derived from an EMBL/GenBank/DDBJ whole genome shotgun (WGS) entry which is preliminary data.</text>
</comment>
<feature type="binding site" evidence="2">
    <location>
        <position position="128"/>
    </location>
    <ligand>
        <name>a divalent metal cation</name>
        <dbReference type="ChEBI" id="CHEBI:60240"/>
        <label>1</label>
    </ligand>
</feature>
<dbReference type="STRING" id="1346791.M529_13150"/>
<dbReference type="eggNOG" id="COG0327">
    <property type="taxonomic scope" value="Bacteria"/>
</dbReference>
<accession>T0J187</accession>
<evidence type="ECO:0000313" key="4">
    <source>
        <dbReference type="EMBL" id="EQB31721.1"/>
    </source>
</evidence>
<dbReference type="EMBL" id="AUWY01000091">
    <property type="protein sequence ID" value="EQB31721.1"/>
    <property type="molecule type" value="Genomic_DNA"/>
</dbReference>
<dbReference type="SUPFAM" id="SSF102705">
    <property type="entry name" value="NIF3 (NGG1p interacting factor 3)-like"/>
    <property type="match status" value="1"/>
</dbReference>
<dbReference type="RefSeq" id="WP_021318421.1">
    <property type="nucleotide sequence ID" value="NZ_AUWY01000091.1"/>
</dbReference>
<gene>
    <name evidence="4" type="ORF">M529_13150</name>
</gene>